<dbReference type="Proteomes" id="UP000238823">
    <property type="component" value="Unassembled WGS sequence"/>
</dbReference>
<dbReference type="InterPro" id="IPR011990">
    <property type="entry name" value="TPR-like_helical_dom_sf"/>
</dbReference>
<proteinExistence type="predicted"/>
<evidence type="ECO:0008006" key="3">
    <source>
        <dbReference type="Google" id="ProtNLM"/>
    </source>
</evidence>
<gene>
    <name evidence="1" type="ORF">ENSA7_09870</name>
</gene>
<reference evidence="1 2" key="1">
    <citation type="submission" date="2018-03" db="EMBL/GenBank/DDBJ databases">
        <title>Draft Genome Sequences of the Obligatory Marine Myxobacteria Enhygromyxa salina SWB007.</title>
        <authorList>
            <person name="Poehlein A."/>
            <person name="Moghaddam J.A."/>
            <person name="Harms H."/>
            <person name="Alanjari M."/>
            <person name="Koenig G.M."/>
            <person name="Daniel R."/>
            <person name="Schaeberle T.F."/>
        </authorList>
    </citation>
    <scope>NUCLEOTIDE SEQUENCE [LARGE SCALE GENOMIC DNA]</scope>
    <source>
        <strain evidence="1 2">SWB007</strain>
    </source>
</reference>
<protein>
    <recommendedName>
        <fullName evidence="3">Tetratricopeptide repeat protein</fullName>
    </recommendedName>
</protein>
<organism evidence="1 2">
    <name type="scientific">Enhygromyxa salina</name>
    <dbReference type="NCBI Taxonomy" id="215803"/>
    <lineage>
        <taxon>Bacteria</taxon>
        <taxon>Pseudomonadati</taxon>
        <taxon>Myxococcota</taxon>
        <taxon>Polyangia</taxon>
        <taxon>Nannocystales</taxon>
        <taxon>Nannocystaceae</taxon>
        <taxon>Enhygromyxa</taxon>
    </lineage>
</organism>
<dbReference type="AlphaFoldDB" id="A0A2S9YW14"/>
<dbReference type="Gene3D" id="1.25.40.10">
    <property type="entry name" value="Tetratricopeptide repeat domain"/>
    <property type="match status" value="1"/>
</dbReference>
<comment type="caution">
    <text evidence="1">The sequence shown here is derived from an EMBL/GenBank/DDBJ whole genome shotgun (WGS) entry which is preliminary data.</text>
</comment>
<dbReference type="EMBL" id="PVNL01000029">
    <property type="protein sequence ID" value="PRQ09295.1"/>
    <property type="molecule type" value="Genomic_DNA"/>
</dbReference>
<evidence type="ECO:0000313" key="2">
    <source>
        <dbReference type="Proteomes" id="UP000238823"/>
    </source>
</evidence>
<evidence type="ECO:0000313" key="1">
    <source>
        <dbReference type="EMBL" id="PRQ09295.1"/>
    </source>
</evidence>
<accession>A0A2S9YW14</accession>
<sequence>MISVGLGLASLACKPSGSVDPSLAPAEQADPLALYELLEARIAAGTDSEADRVAALEQVRAAADDQSAAYAYVRAAIAGRVAEGRGLKALKLLEEMRTWALTSIERDAEYRDMAATRMLGTLYVLAGQHLADGDSEAGLELLEDVVAAHPDGPTNHLRLAEGYVALGDPEPGFPSLCLAQGARGQLSAEEQRLLDGLLKDIGGAELLVCDEDGS</sequence>
<name>A0A2S9YW14_9BACT</name>